<dbReference type="Proteomes" id="UP000823750">
    <property type="component" value="Unassembled WGS sequence"/>
</dbReference>
<gene>
    <name evidence="1" type="ORF">IAB78_07175</name>
</gene>
<dbReference type="EMBL" id="JADILX010000104">
    <property type="protein sequence ID" value="MBO8486190.1"/>
    <property type="molecule type" value="Genomic_DNA"/>
</dbReference>
<comment type="caution">
    <text evidence="1">The sequence shown here is derived from an EMBL/GenBank/DDBJ whole genome shotgun (WGS) entry which is preliminary data.</text>
</comment>
<dbReference type="PROSITE" id="PS51257">
    <property type="entry name" value="PROKAR_LIPOPROTEIN"/>
    <property type="match status" value="1"/>
</dbReference>
<evidence type="ECO:0000313" key="1">
    <source>
        <dbReference type="EMBL" id="MBO8486190.1"/>
    </source>
</evidence>
<organism evidence="1 2">
    <name type="scientific">Candidatus Cryptobacteroides excrementavium</name>
    <dbReference type="NCBI Taxonomy" id="2840759"/>
    <lineage>
        <taxon>Bacteria</taxon>
        <taxon>Pseudomonadati</taxon>
        <taxon>Bacteroidota</taxon>
        <taxon>Bacteroidia</taxon>
        <taxon>Bacteroidales</taxon>
        <taxon>Candidatus Cryptobacteroides</taxon>
    </lineage>
</organism>
<evidence type="ECO:0000313" key="2">
    <source>
        <dbReference type="Proteomes" id="UP000823750"/>
    </source>
</evidence>
<reference evidence="1" key="2">
    <citation type="journal article" date="2021" name="PeerJ">
        <title>Extensive microbial diversity within the chicken gut microbiome revealed by metagenomics and culture.</title>
        <authorList>
            <person name="Gilroy R."/>
            <person name="Ravi A."/>
            <person name="Getino M."/>
            <person name="Pursley I."/>
            <person name="Horton D.L."/>
            <person name="Alikhan N.F."/>
            <person name="Baker D."/>
            <person name="Gharbi K."/>
            <person name="Hall N."/>
            <person name="Watson M."/>
            <person name="Adriaenssens E.M."/>
            <person name="Foster-Nyarko E."/>
            <person name="Jarju S."/>
            <person name="Secka A."/>
            <person name="Antonio M."/>
            <person name="Oren A."/>
            <person name="Chaudhuri R.R."/>
            <person name="La Ragione R."/>
            <person name="Hildebrand F."/>
            <person name="Pallen M.J."/>
        </authorList>
    </citation>
    <scope>NUCLEOTIDE SEQUENCE</scope>
    <source>
        <strain evidence="1">B2-16538</strain>
    </source>
</reference>
<evidence type="ECO:0008006" key="3">
    <source>
        <dbReference type="Google" id="ProtNLM"/>
    </source>
</evidence>
<dbReference type="AlphaFoldDB" id="A0A9D9J5C2"/>
<reference evidence="1" key="1">
    <citation type="submission" date="2020-10" db="EMBL/GenBank/DDBJ databases">
        <authorList>
            <person name="Gilroy R."/>
        </authorList>
    </citation>
    <scope>NUCLEOTIDE SEQUENCE</scope>
    <source>
        <strain evidence="1">B2-16538</strain>
    </source>
</reference>
<proteinExistence type="predicted"/>
<sequence length="203" mass="22118">MKNLFFLAAFAVLMTACGSTKHVSESTRTSAKNLEGEKVAVETVVLQGIEMAETLSEDGSEIVTRPYKWYSGTGIADNKQVAIELAQREAYATISRVINNTVLDNARRGNLANNGKVQQALTSHWEQVSASVAKACEPFGKTVIEYNPSTGMYSVTAKVAVRGDIFFDLLDTAGKFEPQGLSQEELDEFIEINRSILDTAKGN</sequence>
<accession>A0A9D9J5C2</accession>
<name>A0A9D9J5C2_9BACT</name>
<protein>
    <recommendedName>
        <fullName evidence="3">Lipoprotein</fullName>
    </recommendedName>
</protein>